<dbReference type="HOGENOM" id="CLU_022195_0_2_1"/>
<keyword evidence="9 12" id="KW-0408">Iron</keyword>
<keyword evidence="6 12" id="KW-0479">Metal-binding</keyword>
<proteinExistence type="inferred from homology"/>
<evidence type="ECO:0000256" key="3">
    <source>
        <dbReference type="ARBA" id="ARBA00010617"/>
    </source>
</evidence>
<dbReference type="PRINTS" id="PR00465">
    <property type="entry name" value="EP450IV"/>
</dbReference>
<evidence type="ECO:0000256" key="4">
    <source>
        <dbReference type="ARBA" id="ARBA00022617"/>
    </source>
</evidence>
<reference evidence="14 15" key="1">
    <citation type="submission" date="2014-04" db="EMBL/GenBank/DDBJ databases">
        <authorList>
            <consortium name="DOE Joint Genome Institute"/>
            <person name="Kuo A."/>
            <person name="Kohler A."/>
            <person name="Costa M.D."/>
            <person name="Nagy L.G."/>
            <person name="Floudas D."/>
            <person name="Copeland A."/>
            <person name="Barry K.W."/>
            <person name="Cichocki N."/>
            <person name="Veneault-Fourrey C."/>
            <person name="LaButti K."/>
            <person name="Lindquist E.A."/>
            <person name="Lipzen A."/>
            <person name="Lundell T."/>
            <person name="Morin E."/>
            <person name="Murat C."/>
            <person name="Sun H."/>
            <person name="Tunlid A."/>
            <person name="Henrissat B."/>
            <person name="Grigoriev I.V."/>
            <person name="Hibbett D.S."/>
            <person name="Martin F."/>
            <person name="Nordberg H.P."/>
            <person name="Cantor M.N."/>
            <person name="Hua S.X."/>
        </authorList>
    </citation>
    <scope>NUCLEOTIDE SEQUENCE [LARGE SCALE GENOMIC DNA]</scope>
    <source>
        <strain evidence="14 15">Marx 270</strain>
    </source>
</reference>
<keyword evidence="5" id="KW-0812">Transmembrane</keyword>
<dbReference type="InParanoid" id="A0A0C3JH90"/>
<keyword evidence="4 12" id="KW-0349">Heme</keyword>
<keyword evidence="15" id="KW-1185">Reference proteome</keyword>
<dbReference type="InterPro" id="IPR036396">
    <property type="entry name" value="Cyt_P450_sf"/>
</dbReference>
<dbReference type="OrthoDB" id="1844152at2759"/>
<evidence type="ECO:0000256" key="2">
    <source>
        <dbReference type="ARBA" id="ARBA00004370"/>
    </source>
</evidence>
<keyword evidence="8 13" id="KW-0560">Oxidoreductase</keyword>
<name>A0A0C3JH90_PISTI</name>
<gene>
    <name evidence="14" type="ORF">M404DRAFT_14479</name>
</gene>
<evidence type="ECO:0000256" key="8">
    <source>
        <dbReference type="ARBA" id="ARBA00023002"/>
    </source>
</evidence>
<dbReference type="Pfam" id="PF00067">
    <property type="entry name" value="p450"/>
    <property type="match status" value="1"/>
</dbReference>
<evidence type="ECO:0000313" key="15">
    <source>
        <dbReference type="Proteomes" id="UP000054217"/>
    </source>
</evidence>
<keyword evidence="11" id="KW-0472">Membrane</keyword>
<keyword evidence="7" id="KW-1133">Transmembrane helix</keyword>
<dbReference type="PANTHER" id="PTHR46206:SF5">
    <property type="entry name" value="P450, PUTATIVE (EUROFUNG)-RELATED"/>
    <property type="match status" value="1"/>
</dbReference>
<dbReference type="SUPFAM" id="SSF48264">
    <property type="entry name" value="Cytochrome P450"/>
    <property type="match status" value="1"/>
</dbReference>
<dbReference type="PANTHER" id="PTHR46206">
    <property type="entry name" value="CYTOCHROME P450"/>
    <property type="match status" value="1"/>
</dbReference>
<dbReference type="GO" id="GO:0004497">
    <property type="term" value="F:monooxygenase activity"/>
    <property type="evidence" value="ECO:0007669"/>
    <property type="project" value="UniProtKB-KW"/>
</dbReference>
<evidence type="ECO:0000256" key="10">
    <source>
        <dbReference type="ARBA" id="ARBA00023033"/>
    </source>
</evidence>
<evidence type="ECO:0000256" key="12">
    <source>
        <dbReference type="PIRSR" id="PIRSR602403-1"/>
    </source>
</evidence>
<evidence type="ECO:0000256" key="9">
    <source>
        <dbReference type="ARBA" id="ARBA00023004"/>
    </source>
</evidence>
<feature type="binding site" description="axial binding residue" evidence="12">
    <location>
        <position position="440"/>
    </location>
    <ligand>
        <name>heme</name>
        <dbReference type="ChEBI" id="CHEBI:30413"/>
    </ligand>
    <ligandPart>
        <name>Fe</name>
        <dbReference type="ChEBI" id="CHEBI:18248"/>
    </ligandPart>
</feature>
<reference evidence="15" key="2">
    <citation type="submission" date="2015-01" db="EMBL/GenBank/DDBJ databases">
        <title>Evolutionary Origins and Diversification of the Mycorrhizal Mutualists.</title>
        <authorList>
            <consortium name="DOE Joint Genome Institute"/>
            <consortium name="Mycorrhizal Genomics Consortium"/>
            <person name="Kohler A."/>
            <person name="Kuo A."/>
            <person name="Nagy L.G."/>
            <person name="Floudas D."/>
            <person name="Copeland A."/>
            <person name="Barry K.W."/>
            <person name="Cichocki N."/>
            <person name="Veneault-Fourrey C."/>
            <person name="LaButti K."/>
            <person name="Lindquist E.A."/>
            <person name="Lipzen A."/>
            <person name="Lundell T."/>
            <person name="Morin E."/>
            <person name="Murat C."/>
            <person name="Riley R."/>
            <person name="Ohm R."/>
            <person name="Sun H."/>
            <person name="Tunlid A."/>
            <person name="Henrissat B."/>
            <person name="Grigoriev I.V."/>
            <person name="Hibbett D.S."/>
            <person name="Martin F."/>
        </authorList>
    </citation>
    <scope>NUCLEOTIDE SEQUENCE [LARGE SCALE GENOMIC DNA]</scope>
    <source>
        <strain evidence="15">Marx 270</strain>
    </source>
</reference>
<comment type="subcellular location">
    <subcellularLocation>
        <location evidence="2">Membrane</location>
    </subcellularLocation>
</comment>
<comment type="cofactor">
    <cofactor evidence="1 12">
        <name>heme</name>
        <dbReference type="ChEBI" id="CHEBI:30413"/>
    </cofactor>
</comment>
<organism evidence="14 15">
    <name type="scientific">Pisolithus tinctorius Marx 270</name>
    <dbReference type="NCBI Taxonomy" id="870435"/>
    <lineage>
        <taxon>Eukaryota</taxon>
        <taxon>Fungi</taxon>
        <taxon>Dikarya</taxon>
        <taxon>Basidiomycota</taxon>
        <taxon>Agaricomycotina</taxon>
        <taxon>Agaricomycetes</taxon>
        <taxon>Agaricomycetidae</taxon>
        <taxon>Boletales</taxon>
        <taxon>Sclerodermatineae</taxon>
        <taxon>Pisolithaceae</taxon>
        <taxon>Pisolithus</taxon>
    </lineage>
</organism>
<protein>
    <recommendedName>
        <fullName evidence="16">Cytochrome P450</fullName>
    </recommendedName>
</protein>
<dbReference type="GO" id="GO:0020037">
    <property type="term" value="F:heme binding"/>
    <property type="evidence" value="ECO:0007669"/>
    <property type="project" value="InterPro"/>
</dbReference>
<evidence type="ECO:0000313" key="14">
    <source>
        <dbReference type="EMBL" id="KIO08448.1"/>
    </source>
</evidence>
<dbReference type="STRING" id="870435.A0A0C3JH90"/>
<accession>A0A0C3JH90</accession>
<dbReference type="Gene3D" id="1.10.630.10">
    <property type="entry name" value="Cytochrome P450"/>
    <property type="match status" value="1"/>
</dbReference>
<evidence type="ECO:0000256" key="11">
    <source>
        <dbReference type="ARBA" id="ARBA00023136"/>
    </source>
</evidence>
<comment type="similarity">
    <text evidence="3 13">Belongs to the cytochrome P450 family.</text>
</comment>
<evidence type="ECO:0000256" key="6">
    <source>
        <dbReference type="ARBA" id="ARBA00022723"/>
    </source>
</evidence>
<evidence type="ECO:0000256" key="1">
    <source>
        <dbReference type="ARBA" id="ARBA00001971"/>
    </source>
</evidence>
<evidence type="ECO:0008006" key="16">
    <source>
        <dbReference type="Google" id="ProtNLM"/>
    </source>
</evidence>
<dbReference type="Proteomes" id="UP000054217">
    <property type="component" value="Unassembled WGS sequence"/>
</dbReference>
<dbReference type="GO" id="GO:0005506">
    <property type="term" value="F:iron ion binding"/>
    <property type="evidence" value="ECO:0007669"/>
    <property type="project" value="InterPro"/>
</dbReference>
<dbReference type="GO" id="GO:0016020">
    <property type="term" value="C:membrane"/>
    <property type="evidence" value="ECO:0007669"/>
    <property type="project" value="UniProtKB-SubCell"/>
</dbReference>
<dbReference type="GO" id="GO:0016705">
    <property type="term" value="F:oxidoreductase activity, acting on paired donors, with incorporation or reduction of molecular oxygen"/>
    <property type="evidence" value="ECO:0007669"/>
    <property type="project" value="InterPro"/>
</dbReference>
<dbReference type="InterPro" id="IPR001128">
    <property type="entry name" value="Cyt_P450"/>
</dbReference>
<keyword evidence="10 13" id="KW-0503">Monooxygenase</keyword>
<evidence type="ECO:0000256" key="7">
    <source>
        <dbReference type="ARBA" id="ARBA00022989"/>
    </source>
</evidence>
<evidence type="ECO:0000256" key="5">
    <source>
        <dbReference type="ARBA" id="ARBA00022692"/>
    </source>
</evidence>
<dbReference type="InterPro" id="IPR002403">
    <property type="entry name" value="Cyt_P450_E_grp-IV"/>
</dbReference>
<dbReference type="AlphaFoldDB" id="A0A0C3JH90"/>
<dbReference type="InterPro" id="IPR017972">
    <property type="entry name" value="Cyt_P450_CS"/>
</dbReference>
<dbReference type="EMBL" id="KN831957">
    <property type="protein sequence ID" value="KIO08448.1"/>
    <property type="molecule type" value="Genomic_DNA"/>
</dbReference>
<sequence length="493" mass="56326">MDGITLSACALAVALAVVVGIDRTRWSKLDYIPSVGPSGHLTSYYGAVRFILHAKHMIRKGYEQNKEGFFKVPMIDRWMVVVSGPRFVDELCKIPDEKLSFDHAMQDILQVKYTFGLEAQEHPYHVQVVREHLKRNFEELFPRIFEEIRLVFDELVPFQEHGWVRVGAYSAAMKATCRASNRVFVGFPICQSPEFEKIQLKFALQVATRATVINIFPKLLRPVIGRLLTNTPSSLRHCMEMLRPIVDERLKKEKFFGNNWPGRPNDMLSWLIDVSSPEDRNLRSIALRILVLNFASLHTSAQSFAHALFNLAAHPQYIEPLREEVKGVVGQYGWTQDSMSQLPKVDSFLKESQRVSCTCLTPVVRKAMEDIIFSDGTRIPAGTHLAMSPTTMSLDDQYYPNPDEFEPFRFYAMHQGAMTKSERFSMRLSALNFGQGKRACPGRSFATTTMTAMMAYLVLNYDMKLEDGVRPPDEWLFVNCSPNRTAEILFKKC</sequence>
<dbReference type="PROSITE" id="PS00086">
    <property type="entry name" value="CYTOCHROME_P450"/>
    <property type="match status" value="1"/>
</dbReference>
<dbReference type="CDD" id="cd11041">
    <property type="entry name" value="CYP503A1-like"/>
    <property type="match status" value="1"/>
</dbReference>
<evidence type="ECO:0000256" key="13">
    <source>
        <dbReference type="RuleBase" id="RU000461"/>
    </source>
</evidence>